<dbReference type="EMBL" id="JAHLFQ010000208">
    <property type="protein sequence ID" value="MBU3804861.1"/>
    <property type="molecule type" value="Genomic_DNA"/>
</dbReference>
<dbReference type="Proteomes" id="UP000824229">
    <property type="component" value="Unassembled WGS sequence"/>
</dbReference>
<comment type="caution">
    <text evidence="2">The sequence shown here is derived from an EMBL/GenBank/DDBJ whole genome shotgun (WGS) entry which is preliminary data.</text>
</comment>
<organism evidence="2 3">
    <name type="scientific">Candidatus Cellulosilyticum pullistercoris</name>
    <dbReference type="NCBI Taxonomy" id="2838521"/>
    <lineage>
        <taxon>Bacteria</taxon>
        <taxon>Bacillati</taxon>
        <taxon>Bacillota</taxon>
        <taxon>Clostridia</taxon>
        <taxon>Lachnospirales</taxon>
        <taxon>Cellulosilyticaceae</taxon>
        <taxon>Cellulosilyticum</taxon>
    </lineage>
</organism>
<reference evidence="2" key="2">
    <citation type="submission" date="2021-04" db="EMBL/GenBank/DDBJ databases">
        <authorList>
            <person name="Gilroy R."/>
        </authorList>
    </citation>
    <scope>NUCLEOTIDE SEQUENCE</scope>
    <source>
        <strain evidence="2">B5-657</strain>
    </source>
</reference>
<reference evidence="2" key="1">
    <citation type="journal article" date="2021" name="PeerJ">
        <title>Extensive microbial diversity within the chicken gut microbiome revealed by metagenomics and culture.</title>
        <authorList>
            <person name="Gilroy R."/>
            <person name="Ravi A."/>
            <person name="Getino M."/>
            <person name="Pursley I."/>
            <person name="Horton D.L."/>
            <person name="Alikhan N.F."/>
            <person name="Baker D."/>
            <person name="Gharbi K."/>
            <person name="Hall N."/>
            <person name="Watson M."/>
            <person name="Adriaenssens E.M."/>
            <person name="Foster-Nyarko E."/>
            <person name="Jarju S."/>
            <person name="Secka A."/>
            <person name="Antonio M."/>
            <person name="Oren A."/>
            <person name="Chaudhuri R.R."/>
            <person name="La Ragione R."/>
            <person name="Hildebrand F."/>
            <person name="Pallen M.J."/>
        </authorList>
    </citation>
    <scope>NUCLEOTIDE SEQUENCE</scope>
    <source>
        <strain evidence="2">B5-657</strain>
    </source>
</reference>
<dbReference type="AlphaFoldDB" id="A0A9E2KDT4"/>
<feature type="domain" description="RG N-terminal-type" evidence="1">
    <location>
        <begin position="2"/>
        <end position="45"/>
    </location>
</feature>
<dbReference type="Gene3D" id="2.20.28.30">
    <property type="entry name" value="RNA polymerase ii, chain L"/>
    <property type="match status" value="2"/>
</dbReference>
<protein>
    <recommendedName>
        <fullName evidence="1">RG N-terminal-type domain-containing protein</fullName>
    </recommendedName>
</protein>
<accession>A0A9E2KDT4</accession>
<evidence type="ECO:0000259" key="1">
    <source>
        <dbReference type="Pfam" id="PF17915"/>
    </source>
</evidence>
<evidence type="ECO:0000313" key="2">
    <source>
        <dbReference type="EMBL" id="MBU3804861.1"/>
    </source>
</evidence>
<sequence length="300" mass="34455">MAIVSYKCPNCGGDLGFDPESQNLKCEYCLSTFDKEAFETLTSQHTYDTPGPEIIEDDSNSEFYQTNSSATKLYTCPSCGAQIITDETTSATKCYYCHNPIVFTKQLSEEFRPSKVIPFKKSKEDALDTFLKWCKRKKFLPDDFSSPSQLENITGIYVPYWLIDCDTYGYMHGSGRKIKSWRRGDYQYTQTDIYSISRAATMSFSYLPHDASSKADDKVMESIAPFNYDELEDFSYSYLSGFISEKYDVPKEDVYPLIKSRVEQAVERELRSSIIGYHSTSMAGHNVQINRTRFHYTLMP</sequence>
<dbReference type="InterPro" id="IPR040569">
    <property type="entry name" value="Znf_Rg"/>
</dbReference>
<name>A0A9E2KDT4_9FIRM</name>
<dbReference type="Pfam" id="PF17915">
    <property type="entry name" value="zf_Rg"/>
    <property type="match status" value="1"/>
</dbReference>
<feature type="non-terminal residue" evidence="2">
    <location>
        <position position="300"/>
    </location>
</feature>
<evidence type="ECO:0000313" key="3">
    <source>
        <dbReference type="Proteomes" id="UP000824229"/>
    </source>
</evidence>
<proteinExistence type="predicted"/>
<gene>
    <name evidence="2" type="ORF">H9872_08925</name>
</gene>